<comment type="similarity">
    <text evidence="4 11">Belongs to the CobD/CbiB family.</text>
</comment>
<gene>
    <name evidence="11 12" type="primary">cobD</name>
    <name evidence="12" type="ORF">CUJ86_01965</name>
</gene>
<evidence type="ECO:0000256" key="10">
    <source>
        <dbReference type="ARBA" id="ARBA00023136"/>
    </source>
</evidence>
<evidence type="ECO:0000256" key="11">
    <source>
        <dbReference type="HAMAP-Rule" id="MF_00024"/>
    </source>
</evidence>
<keyword evidence="7 11" id="KW-0169">Cobalamin biosynthesis</keyword>
<accession>A0A483CVI2</accession>
<evidence type="ECO:0000256" key="1">
    <source>
        <dbReference type="ARBA" id="ARBA00003384"/>
    </source>
</evidence>
<evidence type="ECO:0000256" key="7">
    <source>
        <dbReference type="ARBA" id="ARBA00022573"/>
    </source>
</evidence>
<name>A0A483CVI2_9EURY</name>
<protein>
    <recommendedName>
        <fullName evidence="5 11">Probable cobalamin biosynthesis protein CobD</fullName>
    </recommendedName>
</protein>
<dbReference type="PANTHER" id="PTHR34308">
    <property type="entry name" value="COBALAMIN BIOSYNTHESIS PROTEIN CBIB"/>
    <property type="match status" value="1"/>
</dbReference>
<feature type="transmembrane region" description="Helical" evidence="11">
    <location>
        <begin position="248"/>
        <end position="270"/>
    </location>
</feature>
<dbReference type="Pfam" id="PF03186">
    <property type="entry name" value="CobD_Cbib"/>
    <property type="match status" value="1"/>
</dbReference>
<keyword evidence="9 11" id="KW-1133">Transmembrane helix</keyword>
<dbReference type="AlphaFoldDB" id="A0A483CVI2"/>
<dbReference type="GO" id="GO:0005886">
    <property type="term" value="C:plasma membrane"/>
    <property type="evidence" value="ECO:0007669"/>
    <property type="project" value="UniProtKB-SubCell"/>
</dbReference>
<evidence type="ECO:0000256" key="3">
    <source>
        <dbReference type="ARBA" id="ARBA00004953"/>
    </source>
</evidence>
<evidence type="ECO:0000256" key="2">
    <source>
        <dbReference type="ARBA" id="ARBA00004651"/>
    </source>
</evidence>
<feature type="transmembrane region" description="Helical" evidence="11">
    <location>
        <begin position="156"/>
        <end position="175"/>
    </location>
</feature>
<dbReference type="InterPro" id="IPR004485">
    <property type="entry name" value="Cobalamin_biosynth_CobD/CbiB"/>
</dbReference>
<dbReference type="GO" id="GO:0015420">
    <property type="term" value="F:ABC-type vitamin B12 transporter activity"/>
    <property type="evidence" value="ECO:0007669"/>
    <property type="project" value="UniProtKB-UniRule"/>
</dbReference>
<feature type="transmembrane region" description="Helical" evidence="11">
    <location>
        <begin position="282"/>
        <end position="305"/>
    </location>
</feature>
<sequence>MVFPALILLLALVVDRLLGDPHTPLHPVALLGRFVGWWGRPARYPPRLQRAAGVALWTISVLLFALPFALAERFLPPLLLLLVAPFLLKATFAWRSLEEHATAVEEALAAGSLGNGRRAAGMLVSRDTAPLSTEEIRSAAYESVAENLSDSIVAPLFWYCVFAPLGLGLAAAAVYRAINCMDAMLGYPDDRLRLGWWSARADDAANLLPARISALFGLLWFALHGRFAPARQALRADRKKRPGLNGGWPMSVIAGGTGVCFTKPGVYAIGPGERSLAVGGPAIIRAVRGITLIFSIFAVLALFLLA</sequence>
<comment type="subcellular location">
    <subcellularLocation>
        <location evidence="2 11">Cell membrane</location>
        <topology evidence="2 11">Multi-pass membrane protein</topology>
    </subcellularLocation>
</comment>
<evidence type="ECO:0000256" key="4">
    <source>
        <dbReference type="ARBA" id="ARBA00006263"/>
    </source>
</evidence>
<keyword evidence="8 11" id="KW-0812">Transmembrane</keyword>
<organism evidence="12 13">
    <name type="scientific">Methanofollis fontis</name>
    <dbReference type="NCBI Taxonomy" id="2052832"/>
    <lineage>
        <taxon>Archaea</taxon>
        <taxon>Methanobacteriati</taxon>
        <taxon>Methanobacteriota</taxon>
        <taxon>Stenosarchaea group</taxon>
        <taxon>Methanomicrobia</taxon>
        <taxon>Methanomicrobiales</taxon>
        <taxon>Methanomicrobiaceae</taxon>
        <taxon>Methanofollis</taxon>
    </lineage>
</organism>
<keyword evidence="13" id="KW-1185">Reference proteome</keyword>
<comment type="caution">
    <text evidence="11">Lacks conserved residue(s) required for the propagation of feature annotation.</text>
</comment>
<comment type="pathway">
    <text evidence="3 11">Cofactor biosynthesis; adenosylcobalamin biosynthesis.</text>
</comment>
<reference evidence="12 13" key="1">
    <citation type="submission" date="2017-11" db="EMBL/GenBank/DDBJ databases">
        <title>Isolation and Characterization of Methanofollis Species from Methane Seep Offshore SW Taiwan.</title>
        <authorList>
            <person name="Teng N.-H."/>
            <person name="Lai M.-C."/>
            <person name="Chen S.-C."/>
        </authorList>
    </citation>
    <scope>NUCLEOTIDE SEQUENCE [LARGE SCALE GENOMIC DNA]</scope>
    <source>
        <strain evidence="12 13">FWC-SCC2</strain>
    </source>
</reference>
<evidence type="ECO:0000256" key="6">
    <source>
        <dbReference type="ARBA" id="ARBA00022475"/>
    </source>
</evidence>
<evidence type="ECO:0000256" key="9">
    <source>
        <dbReference type="ARBA" id="ARBA00022989"/>
    </source>
</evidence>
<dbReference type="GO" id="GO:0048472">
    <property type="term" value="F:threonine-phosphate decarboxylase activity"/>
    <property type="evidence" value="ECO:0007669"/>
    <property type="project" value="InterPro"/>
</dbReference>
<dbReference type="UniPathway" id="UPA00148"/>
<dbReference type="GO" id="GO:0009236">
    <property type="term" value="P:cobalamin biosynthetic process"/>
    <property type="evidence" value="ECO:0007669"/>
    <property type="project" value="UniProtKB-UniRule"/>
</dbReference>
<feature type="transmembrane region" description="Helical" evidence="11">
    <location>
        <begin position="51"/>
        <end position="71"/>
    </location>
</feature>
<dbReference type="RefSeq" id="WP_130645878.1">
    <property type="nucleotide sequence ID" value="NZ_PGCL01000001.1"/>
</dbReference>
<dbReference type="Proteomes" id="UP000292580">
    <property type="component" value="Unassembled WGS sequence"/>
</dbReference>
<evidence type="ECO:0000256" key="5">
    <source>
        <dbReference type="ARBA" id="ARBA00016185"/>
    </source>
</evidence>
<keyword evidence="10 11" id="KW-0472">Membrane</keyword>
<dbReference type="PANTHER" id="PTHR34308:SF1">
    <property type="entry name" value="COBALAMIN BIOSYNTHESIS PROTEIN CBIB"/>
    <property type="match status" value="1"/>
</dbReference>
<comment type="function">
    <text evidence="1 11">Converts cobyric acid to cobinamide by the addition of aminopropanol on the F carboxylic group.</text>
</comment>
<dbReference type="EMBL" id="PGCL01000001">
    <property type="protein sequence ID" value="TAJ45517.1"/>
    <property type="molecule type" value="Genomic_DNA"/>
</dbReference>
<keyword evidence="6 11" id="KW-1003">Cell membrane</keyword>
<dbReference type="HAMAP" id="MF_00024">
    <property type="entry name" value="CobD_CbiB"/>
    <property type="match status" value="1"/>
</dbReference>
<proteinExistence type="inferred from homology"/>
<dbReference type="OrthoDB" id="46105at2157"/>
<evidence type="ECO:0000313" key="12">
    <source>
        <dbReference type="EMBL" id="TAJ45517.1"/>
    </source>
</evidence>
<evidence type="ECO:0000313" key="13">
    <source>
        <dbReference type="Proteomes" id="UP000292580"/>
    </source>
</evidence>
<evidence type="ECO:0000256" key="8">
    <source>
        <dbReference type="ARBA" id="ARBA00022692"/>
    </source>
</evidence>
<dbReference type="NCBIfam" id="TIGR00380">
    <property type="entry name" value="cobal_cbiB"/>
    <property type="match status" value="1"/>
</dbReference>
<comment type="caution">
    <text evidence="12">The sequence shown here is derived from an EMBL/GenBank/DDBJ whole genome shotgun (WGS) entry which is preliminary data.</text>
</comment>